<gene>
    <name evidence="7" type="ORF">J2S07_002426</name>
</gene>
<dbReference type="GO" id="GO:0016787">
    <property type="term" value="F:hydrolase activity"/>
    <property type="evidence" value="ECO:0007669"/>
    <property type="project" value="UniProtKB-KW"/>
</dbReference>
<reference evidence="7 8" key="1">
    <citation type="submission" date="2023-07" db="EMBL/GenBank/DDBJ databases">
        <title>Genomic Encyclopedia of Type Strains, Phase IV (KMG-IV): sequencing the most valuable type-strain genomes for metagenomic binning, comparative biology and taxonomic classification.</title>
        <authorList>
            <person name="Goeker M."/>
        </authorList>
    </citation>
    <scope>NUCLEOTIDE SEQUENCE [LARGE SCALE GENOMIC DNA]</scope>
    <source>
        <strain evidence="7 8">DSM 23948</strain>
    </source>
</reference>
<name>A0ABT9V580_9BACL</name>
<dbReference type="InterPro" id="IPR019307">
    <property type="entry name" value="RNA-bd_AU-1/RNase_E/G"/>
</dbReference>
<dbReference type="Proteomes" id="UP001231362">
    <property type="component" value="Unassembled WGS sequence"/>
</dbReference>
<dbReference type="SMART" id="SM00316">
    <property type="entry name" value="S1"/>
    <property type="match status" value="1"/>
</dbReference>
<dbReference type="InterPro" id="IPR012340">
    <property type="entry name" value="NA-bd_OB-fold"/>
</dbReference>
<accession>A0ABT9V580</accession>
<dbReference type="PANTHER" id="PTHR30001">
    <property type="entry name" value="RIBONUCLEASE"/>
    <property type="match status" value="1"/>
</dbReference>
<keyword evidence="8" id="KW-1185">Reference proteome</keyword>
<dbReference type="SUPFAM" id="SSF50249">
    <property type="entry name" value="Nucleic acid-binding proteins"/>
    <property type="match status" value="1"/>
</dbReference>
<dbReference type="RefSeq" id="WP_307150630.1">
    <property type="nucleotide sequence ID" value="NZ_JAUSTU010000010.1"/>
</dbReference>
<dbReference type="Pfam" id="PF10150">
    <property type="entry name" value="RNase_E_G"/>
    <property type="match status" value="1"/>
</dbReference>
<dbReference type="PANTHER" id="PTHR30001:SF0">
    <property type="entry name" value="RIBONUCLEASE G"/>
    <property type="match status" value="1"/>
</dbReference>
<evidence type="ECO:0000313" key="8">
    <source>
        <dbReference type="Proteomes" id="UP001231362"/>
    </source>
</evidence>
<dbReference type="EMBL" id="JAUSTU010000010">
    <property type="protein sequence ID" value="MDQ0156108.1"/>
    <property type="molecule type" value="Genomic_DNA"/>
</dbReference>
<keyword evidence="3 7" id="KW-0378">Hydrolase</keyword>
<organism evidence="7 8">
    <name type="scientific">Anoxybacillus andreesenii</name>
    <dbReference type="NCBI Taxonomy" id="1325932"/>
    <lineage>
        <taxon>Bacteria</taxon>
        <taxon>Bacillati</taxon>
        <taxon>Bacillota</taxon>
        <taxon>Bacilli</taxon>
        <taxon>Bacillales</taxon>
        <taxon>Anoxybacillaceae</taxon>
        <taxon>Anoxybacillus</taxon>
    </lineage>
</organism>
<evidence type="ECO:0000313" key="7">
    <source>
        <dbReference type="EMBL" id="MDQ0156108.1"/>
    </source>
</evidence>
<evidence type="ECO:0000256" key="1">
    <source>
        <dbReference type="ARBA" id="ARBA00001946"/>
    </source>
</evidence>
<evidence type="ECO:0000256" key="2">
    <source>
        <dbReference type="ARBA" id="ARBA00022723"/>
    </source>
</evidence>
<dbReference type="InterPro" id="IPR003029">
    <property type="entry name" value="S1_domain"/>
</dbReference>
<keyword evidence="4" id="KW-0460">Magnesium</keyword>
<evidence type="ECO:0000259" key="6">
    <source>
        <dbReference type="SMART" id="SM00316"/>
    </source>
</evidence>
<dbReference type="CDD" id="cd04453">
    <property type="entry name" value="S1_RNase_E"/>
    <property type="match status" value="1"/>
</dbReference>
<sequence length="485" mass="55343">MNTLVVNVMGREKRYALLKNNRLEKLVIEQPEQQSIVGGIYFGVVEKILPGLNAAFINIGLEKNGFLHRDKLPSFAAKREDKSISSYLHQGERILVQVEKDATGDKGPRLTGMVEFPGEMLVYSPKGGSVAVSKKIEDSDVREKWRQFGYAHRLKEEGILFRTACIGQDEKDVLAELVWLRGQYEQIMHTAKSMKKPGLIFEKNSFLDRLTEDMRKMASGQVIVDTLEMKNELLLINQNEQIEILFHQAKENIFSTYQIEYEPENLLKRVVWLENGAYLVFDEAEALTIIDVNTGKFSGKQERHDTVLKTNQLAAEEIARQIRLRDLSGMILVDFIDMKNVEDRNRVQRKLEATLGFDEKRTRIVGYTSLGVLQMTRKKQKVSISETLTSTCKICEGTGKVLSAETIAFQLERELLEQRGNAEEAILIETTDEVKDILIGEQKVHQRRLEEIIGLKLYFSVKEASKPFYAIRQIGNLADIKGRAD</sequence>
<keyword evidence="5" id="KW-0694">RNA-binding</keyword>
<dbReference type="InterPro" id="IPR004659">
    <property type="entry name" value="RNase_E/G"/>
</dbReference>
<dbReference type="NCBIfam" id="TIGR00757">
    <property type="entry name" value="RNaseEG"/>
    <property type="match status" value="1"/>
</dbReference>
<dbReference type="EC" id="3.1.26.-" evidence="7"/>
<evidence type="ECO:0000256" key="4">
    <source>
        <dbReference type="ARBA" id="ARBA00022842"/>
    </source>
</evidence>
<dbReference type="Gene3D" id="2.40.50.140">
    <property type="entry name" value="Nucleic acid-binding proteins"/>
    <property type="match status" value="1"/>
</dbReference>
<comment type="caution">
    <text evidence="7">The sequence shown here is derived from an EMBL/GenBank/DDBJ whole genome shotgun (WGS) entry which is preliminary data.</text>
</comment>
<protein>
    <submittedName>
        <fullName evidence="7">Ribonuclease G</fullName>
        <ecNumber evidence="7">3.1.26.-</ecNumber>
    </submittedName>
</protein>
<dbReference type="Gene3D" id="3.40.1260.20">
    <property type="entry name" value="Ribonuclease E, catalytic domain"/>
    <property type="match status" value="1"/>
</dbReference>
<keyword evidence="2" id="KW-0479">Metal-binding</keyword>
<evidence type="ECO:0000256" key="5">
    <source>
        <dbReference type="ARBA" id="ARBA00022884"/>
    </source>
</evidence>
<evidence type="ECO:0000256" key="3">
    <source>
        <dbReference type="ARBA" id="ARBA00022801"/>
    </source>
</evidence>
<comment type="cofactor">
    <cofactor evidence="1">
        <name>Mg(2+)</name>
        <dbReference type="ChEBI" id="CHEBI:18420"/>
    </cofactor>
</comment>
<feature type="domain" description="S1 motif" evidence="6">
    <location>
        <begin position="36"/>
        <end position="113"/>
    </location>
</feature>
<proteinExistence type="predicted"/>